<organism evidence="5 6">
    <name type="scientific">Candidatus Intestinimonas pullistercoris</name>
    <dbReference type="NCBI Taxonomy" id="2838623"/>
    <lineage>
        <taxon>Bacteria</taxon>
        <taxon>Bacillati</taxon>
        <taxon>Bacillota</taxon>
        <taxon>Clostridia</taxon>
        <taxon>Eubacteriales</taxon>
        <taxon>Intestinimonas</taxon>
    </lineage>
</organism>
<reference evidence="5" key="1">
    <citation type="journal article" date="2021" name="PeerJ">
        <title>Extensive microbial diversity within the chicken gut microbiome revealed by metagenomics and culture.</title>
        <authorList>
            <person name="Gilroy R."/>
            <person name="Ravi A."/>
            <person name="Getino M."/>
            <person name="Pursley I."/>
            <person name="Horton D.L."/>
            <person name="Alikhan N.F."/>
            <person name="Baker D."/>
            <person name="Gharbi K."/>
            <person name="Hall N."/>
            <person name="Watson M."/>
            <person name="Adriaenssens E.M."/>
            <person name="Foster-Nyarko E."/>
            <person name="Jarju S."/>
            <person name="Secka A."/>
            <person name="Antonio M."/>
            <person name="Oren A."/>
            <person name="Chaudhuri R.R."/>
            <person name="La Ragione R."/>
            <person name="Hildebrand F."/>
            <person name="Pallen M.J."/>
        </authorList>
    </citation>
    <scope>NUCLEOTIDE SEQUENCE</scope>
    <source>
        <strain evidence="5">CHK186-1790</strain>
    </source>
</reference>
<protein>
    <submittedName>
        <fullName evidence="5">Helix-turn-helix transcriptional regulator</fullName>
    </submittedName>
</protein>
<dbReference type="AlphaFoldDB" id="A0A9D2NZW8"/>
<feature type="non-terminal residue" evidence="5">
    <location>
        <position position="1"/>
    </location>
</feature>
<dbReference type="EMBL" id="DWWJ01000090">
    <property type="protein sequence ID" value="HJC40849.1"/>
    <property type="molecule type" value="Genomic_DNA"/>
</dbReference>
<evidence type="ECO:0000259" key="4">
    <source>
        <dbReference type="PROSITE" id="PS01124"/>
    </source>
</evidence>
<evidence type="ECO:0000313" key="5">
    <source>
        <dbReference type="EMBL" id="HJC40849.1"/>
    </source>
</evidence>
<feature type="domain" description="HTH araC/xylS-type" evidence="4">
    <location>
        <begin position="1"/>
        <end position="94"/>
    </location>
</feature>
<evidence type="ECO:0000256" key="1">
    <source>
        <dbReference type="ARBA" id="ARBA00023015"/>
    </source>
</evidence>
<evidence type="ECO:0000256" key="3">
    <source>
        <dbReference type="ARBA" id="ARBA00023163"/>
    </source>
</evidence>
<evidence type="ECO:0000256" key="2">
    <source>
        <dbReference type="ARBA" id="ARBA00023125"/>
    </source>
</evidence>
<dbReference type="PANTHER" id="PTHR46796">
    <property type="entry name" value="HTH-TYPE TRANSCRIPTIONAL ACTIVATOR RHAS-RELATED"/>
    <property type="match status" value="1"/>
</dbReference>
<dbReference type="GO" id="GO:0043565">
    <property type="term" value="F:sequence-specific DNA binding"/>
    <property type="evidence" value="ECO:0007669"/>
    <property type="project" value="InterPro"/>
</dbReference>
<dbReference type="PROSITE" id="PS01124">
    <property type="entry name" value="HTH_ARAC_FAMILY_2"/>
    <property type="match status" value="1"/>
</dbReference>
<dbReference type="SMART" id="SM00342">
    <property type="entry name" value="HTH_ARAC"/>
    <property type="match status" value="1"/>
</dbReference>
<dbReference type="SUPFAM" id="SSF46689">
    <property type="entry name" value="Homeodomain-like"/>
    <property type="match status" value="2"/>
</dbReference>
<name>A0A9D2NZW8_9FIRM</name>
<keyword evidence="3" id="KW-0804">Transcription</keyword>
<gene>
    <name evidence="5" type="ORF">H9701_04780</name>
</gene>
<dbReference type="InterPro" id="IPR009057">
    <property type="entry name" value="Homeodomain-like_sf"/>
</dbReference>
<dbReference type="Proteomes" id="UP000823882">
    <property type="component" value="Unassembled WGS sequence"/>
</dbReference>
<sequence>AYLEEHCRERVTLDQLCHHVGLSKSTLLRSFARAKGLTPYRYLETLRINEARRLLAQGVPPAEAAVQTGFSDQSHFSNFFRSFLGLAPGLYRASFLGCASTEGGARLEK</sequence>
<dbReference type="InterPro" id="IPR018060">
    <property type="entry name" value="HTH_AraC"/>
</dbReference>
<comment type="caution">
    <text evidence="5">The sequence shown here is derived from an EMBL/GenBank/DDBJ whole genome shotgun (WGS) entry which is preliminary data.</text>
</comment>
<proteinExistence type="predicted"/>
<keyword evidence="2" id="KW-0238">DNA-binding</keyword>
<dbReference type="GO" id="GO:0003700">
    <property type="term" value="F:DNA-binding transcription factor activity"/>
    <property type="evidence" value="ECO:0007669"/>
    <property type="project" value="InterPro"/>
</dbReference>
<dbReference type="InterPro" id="IPR050204">
    <property type="entry name" value="AraC_XylS_family_regulators"/>
</dbReference>
<evidence type="ECO:0000313" key="6">
    <source>
        <dbReference type="Proteomes" id="UP000823882"/>
    </source>
</evidence>
<dbReference type="PANTHER" id="PTHR46796:SF2">
    <property type="entry name" value="TRANSCRIPTIONAL REGULATORY PROTEIN"/>
    <property type="match status" value="1"/>
</dbReference>
<dbReference type="Pfam" id="PF12833">
    <property type="entry name" value="HTH_18"/>
    <property type="match status" value="1"/>
</dbReference>
<dbReference type="Gene3D" id="1.10.10.60">
    <property type="entry name" value="Homeodomain-like"/>
    <property type="match status" value="1"/>
</dbReference>
<keyword evidence="1" id="KW-0805">Transcription regulation</keyword>
<reference evidence="5" key="2">
    <citation type="submission" date="2021-04" db="EMBL/GenBank/DDBJ databases">
        <authorList>
            <person name="Gilroy R."/>
        </authorList>
    </citation>
    <scope>NUCLEOTIDE SEQUENCE</scope>
    <source>
        <strain evidence="5">CHK186-1790</strain>
    </source>
</reference>
<accession>A0A9D2NZW8</accession>